<dbReference type="HOGENOM" id="CLU_1525943_0_0_1"/>
<feature type="transmembrane region" description="Helical" evidence="1">
    <location>
        <begin position="51"/>
        <end position="73"/>
    </location>
</feature>
<gene>
    <name evidence="2" type="ORF">BN946_scf184910.g7</name>
</gene>
<proteinExistence type="predicted"/>
<organism evidence="2 3">
    <name type="scientific">Pycnoporus cinnabarinus</name>
    <name type="common">Cinnabar-red polypore</name>
    <name type="synonym">Trametes cinnabarina</name>
    <dbReference type="NCBI Taxonomy" id="5643"/>
    <lineage>
        <taxon>Eukaryota</taxon>
        <taxon>Fungi</taxon>
        <taxon>Dikarya</taxon>
        <taxon>Basidiomycota</taxon>
        <taxon>Agaricomycotina</taxon>
        <taxon>Agaricomycetes</taxon>
        <taxon>Polyporales</taxon>
        <taxon>Polyporaceae</taxon>
        <taxon>Trametes</taxon>
    </lineage>
</organism>
<dbReference type="Proteomes" id="UP000029665">
    <property type="component" value="Unassembled WGS sequence"/>
</dbReference>
<sequence>MSFTCVYFLLILYKFARNVSLRKNAGPPGMVAIWEMERISPLVFAFLRDSAFYFFLGILGNLLNLVFEIVFVGRALIPMGTVRGGPGWADDIELDERAFRAQPSTRNLSTSSGNFKGGSTLILTQSGRQDSLHRSDRFGVETIDTHESRGGAGARADKGRFGDHELDSWLVVDSRG</sequence>
<evidence type="ECO:0000313" key="2">
    <source>
        <dbReference type="EMBL" id="CDO71508.1"/>
    </source>
</evidence>
<evidence type="ECO:0000256" key="1">
    <source>
        <dbReference type="SAM" id="Phobius"/>
    </source>
</evidence>
<dbReference type="OrthoDB" id="2638860at2759"/>
<keyword evidence="3" id="KW-1185">Reference proteome</keyword>
<reference evidence="2" key="1">
    <citation type="submission" date="2014-01" db="EMBL/GenBank/DDBJ databases">
        <title>The genome of the white-rot fungus Pycnoporus cinnabarinus: a basidiomycete model with a versatile arsenal for lignocellulosic biomass breakdown.</title>
        <authorList>
            <person name="Levasseur A."/>
            <person name="Lomascolo A."/>
            <person name="Ruiz-Duenas F.J."/>
            <person name="Uzan E."/>
            <person name="Piumi F."/>
            <person name="Kues U."/>
            <person name="Ram A.F.J."/>
            <person name="Murat C."/>
            <person name="Haon M."/>
            <person name="Benoit I."/>
            <person name="Arfi Y."/>
            <person name="Chevret D."/>
            <person name="Drula E."/>
            <person name="Kwon M.J."/>
            <person name="Gouret P."/>
            <person name="Lesage-Meessen L."/>
            <person name="Lombard V."/>
            <person name="Mariette J."/>
            <person name="Noirot C."/>
            <person name="Park J."/>
            <person name="Patyshakuliyeva A."/>
            <person name="Wieneger R.A.B."/>
            <person name="Wosten H.A.B."/>
            <person name="Martin F."/>
            <person name="Coutinho P.M."/>
            <person name="de Vries R."/>
            <person name="Martinez A.T."/>
            <person name="Klopp C."/>
            <person name="Pontarotti P."/>
            <person name="Henrissat B."/>
            <person name="Record E."/>
        </authorList>
    </citation>
    <scope>NUCLEOTIDE SEQUENCE [LARGE SCALE GENOMIC DNA]</scope>
    <source>
        <strain evidence="2">BRFM137</strain>
    </source>
</reference>
<name>A0A060SGF8_PYCCI</name>
<evidence type="ECO:0000313" key="3">
    <source>
        <dbReference type="Proteomes" id="UP000029665"/>
    </source>
</evidence>
<dbReference type="EMBL" id="CCBP010000102">
    <property type="protein sequence ID" value="CDO71508.1"/>
    <property type="molecule type" value="Genomic_DNA"/>
</dbReference>
<keyword evidence="1" id="KW-1133">Transmembrane helix</keyword>
<protein>
    <submittedName>
        <fullName evidence="2">Uncharacterized protein</fullName>
    </submittedName>
</protein>
<dbReference type="AlphaFoldDB" id="A0A060SGF8"/>
<keyword evidence="1" id="KW-0812">Transmembrane</keyword>
<keyword evidence="1" id="KW-0472">Membrane</keyword>
<accession>A0A060SGF8</accession>
<comment type="caution">
    <text evidence="2">The sequence shown here is derived from an EMBL/GenBank/DDBJ whole genome shotgun (WGS) entry which is preliminary data.</text>
</comment>